<evidence type="ECO:0000256" key="5">
    <source>
        <dbReference type="ARBA" id="ARBA00012180"/>
    </source>
</evidence>
<protein>
    <recommendedName>
        <fullName evidence="5">ribonuclease H</fullName>
        <ecNumber evidence="5">3.1.26.4</ecNumber>
    </recommendedName>
</protein>
<dbReference type="InterPro" id="IPR002156">
    <property type="entry name" value="RNaseH_domain"/>
</dbReference>
<keyword evidence="9" id="KW-0378">Hydrolase</keyword>
<dbReference type="PANTHER" id="PTHR10642">
    <property type="entry name" value="RIBONUCLEASE H1"/>
    <property type="match status" value="1"/>
</dbReference>
<dbReference type="KEGG" id="ggr:HKW67_12760"/>
<name>A0A6M4INL8_9BACT</name>
<evidence type="ECO:0000313" key="13">
    <source>
        <dbReference type="Proteomes" id="UP000500938"/>
    </source>
</evidence>
<organism evidence="12 13">
    <name type="scientific">Gemmatimonas groenlandica</name>
    <dbReference type="NCBI Taxonomy" id="2732249"/>
    <lineage>
        <taxon>Bacteria</taxon>
        <taxon>Pseudomonadati</taxon>
        <taxon>Gemmatimonadota</taxon>
        <taxon>Gemmatimonadia</taxon>
        <taxon>Gemmatimonadales</taxon>
        <taxon>Gemmatimonadaceae</taxon>
        <taxon>Gemmatimonas</taxon>
    </lineage>
</organism>
<accession>A0A6M4INL8</accession>
<comment type="cofactor">
    <cofactor evidence="2">
        <name>Mg(2+)</name>
        <dbReference type="ChEBI" id="CHEBI:18420"/>
    </cofactor>
</comment>
<dbReference type="InterPro" id="IPR050092">
    <property type="entry name" value="RNase_H"/>
</dbReference>
<keyword evidence="10" id="KW-0460">Magnesium</keyword>
<feature type="domain" description="RNase H type-1" evidence="11">
    <location>
        <begin position="4"/>
        <end position="156"/>
    </location>
</feature>
<evidence type="ECO:0000256" key="4">
    <source>
        <dbReference type="ARBA" id="ARBA00011245"/>
    </source>
</evidence>
<dbReference type="Pfam" id="PF00075">
    <property type="entry name" value="RNase_H"/>
    <property type="match status" value="1"/>
</dbReference>
<dbReference type="InterPro" id="IPR036397">
    <property type="entry name" value="RNaseH_sf"/>
</dbReference>
<reference evidence="12 13" key="1">
    <citation type="submission" date="2020-05" db="EMBL/GenBank/DDBJ databases">
        <title>Complete genome sequence of Gemmatimonas greenlandica TET16.</title>
        <authorList>
            <person name="Zeng Y."/>
        </authorList>
    </citation>
    <scope>NUCLEOTIDE SEQUENCE [LARGE SCALE GENOMIC DNA]</scope>
    <source>
        <strain evidence="12 13">TET16</strain>
    </source>
</reference>
<dbReference type="CDD" id="cd09278">
    <property type="entry name" value="RNase_HI_prokaryote_like"/>
    <property type="match status" value="1"/>
</dbReference>
<sequence>MSAKYPLVAVFADESCLGNGKIGDTPGGLGALIEFRKADGTVQRFDLWASEPDTTNNRMALRSVIDSYQAMSRKGNPLSVLFTTDSRYIVDGMTSWVRGWMARGWKRAQGPVENVELWQAAVEAVAMHETQWAWVKGHAGHPQNEYANHLATRAAAVQDRSDGLVVSSFEEWWAAQPVRANTKRAPLSPFPAPDAFAPAPALPGAKTARRMT</sequence>
<dbReference type="RefSeq" id="WP_171225745.1">
    <property type="nucleotide sequence ID" value="NZ_CP053085.1"/>
</dbReference>
<keyword evidence="7" id="KW-0479">Metal-binding</keyword>
<dbReference type="GO" id="GO:0004523">
    <property type="term" value="F:RNA-DNA hybrid ribonuclease activity"/>
    <property type="evidence" value="ECO:0007669"/>
    <property type="project" value="UniProtKB-EC"/>
</dbReference>
<comment type="subunit">
    <text evidence="4">Monomer.</text>
</comment>
<dbReference type="PANTHER" id="PTHR10642:SF26">
    <property type="entry name" value="RIBONUCLEASE H1"/>
    <property type="match status" value="1"/>
</dbReference>
<keyword evidence="8" id="KW-0255">Endonuclease</keyword>
<dbReference type="GO" id="GO:0003676">
    <property type="term" value="F:nucleic acid binding"/>
    <property type="evidence" value="ECO:0007669"/>
    <property type="project" value="InterPro"/>
</dbReference>
<dbReference type="PROSITE" id="PS50879">
    <property type="entry name" value="RNASE_H_1"/>
    <property type="match status" value="1"/>
</dbReference>
<evidence type="ECO:0000256" key="10">
    <source>
        <dbReference type="ARBA" id="ARBA00022842"/>
    </source>
</evidence>
<keyword evidence="13" id="KW-1185">Reference proteome</keyword>
<dbReference type="EC" id="3.1.26.4" evidence="5"/>
<dbReference type="GO" id="GO:0046872">
    <property type="term" value="F:metal ion binding"/>
    <property type="evidence" value="ECO:0007669"/>
    <property type="project" value="UniProtKB-KW"/>
</dbReference>
<evidence type="ECO:0000256" key="9">
    <source>
        <dbReference type="ARBA" id="ARBA00022801"/>
    </source>
</evidence>
<gene>
    <name evidence="12" type="ORF">HKW67_12760</name>
</gene>
<evidence type="ECO:0000256" key="7">
    <source>
        <dbReference type="ARBA" id="ARBA00022723"/>
    </source>
</evidence>
<comment type="similarity">
    <text evidence="3">Belongs to the RNase H family.</text>
</comment>
<evidence type="ECO:0000259" key="11">
    <source>
        <dbReference type="PROSITE" id="PS50879"/>
    </source>
</evidence>
<evidence type="ECO:0000256" key="1">
    <source>
        <dbReference type="ARBA" id="ARBA00000077"/>
    </source>
</evidence>
<evidence type="ECO:0000256" key="2">
    <source>
        <dbReference type="ARBA" id="ARBA00001946"/>
    </source>
</evidence>
<dbReference type="SUPFAM" id="SSF53098">
    <property type="entry name" value="Ribonuclease H-like"/>
    <property type="match status" value="1"/>
</dbReference>
<comment type="catalytic activity">
    <reaction evidence="1">
        <text>Endonucleolytic cleavage to 5'-phosphomonoester.</text>
        <dbReference type="EC" id="3.1.26.4"/>
    </reaction>
</comment>
<dbReference type="InterPro" id="IPR012337">
    <property type="entry name" value="RNaseH-like_sf"/>
</dbReference>
<evidence type="ECO:0000256" key="8">
    <source>
        <dbReference type="ARBA" id="ARBA00022759"/>
    </source>
</evidence>
<dbReference type="Proteomes" id="UP000500938">
    <property type="component" value="Chromosome"/>
</dbReference>
<dbReference type="GO" id="GO:0043137">
    <property type="term" value="P:DNA replication, removal of RNA primer"/>
    <property type="evidence" value="ECO:0007669"/>
    <property type="project" value="TreeGrafter"/>
</dbReference>
<evidence type="ECO:0000256" key="3">
    <source>
        <dbReference type="ARBA" id="ARBA00005300"/>
    </source>
</evidence>
<dbReference type="InterPro" id="IPR022892">
    <property type="entry name" value="RNaseHI"/>
</dbReference>
<proteinExistence type="inferred from homology"/>
<dbReference type="Gene3D" id="3.30.420.10">
    <property type="entry name" value="Ribonuclease H-like superfamily/Ribonuclease H"/>
    <property type="match status" value="1"/>
</dbReference>
<dbReference type="EMBL" id="CP053085">
    <property type="protein sequence ID" value="QJR36313.1"/>
    <property type="molecule type" value="Genomic_DNA"/>
</dbReference>
<evidence type="ECO:0000256" key="6">
    <source>
        <dbReference type="ARBA" id="ARBA00022722"/>
    </source>
</evidence>
<keyword evidence="6" id="KW-0540">Nuclease</keyword>
<dbReference type="AlphaFoldDB" id="A0A6M4INL8"/>
<evidence type="ECO:0000313" key="12">
    <source>
        <dbReference type="EMBL" id="QJR36313.1"/>
    </source>
</evidence>